<feature type="domain" description="Opacity-associated protein A-like N-terminal" evidence="3">
    <location>
        <begin position="44"/>
        <end position="71"/>
    </location>
</feature>
<name>A0ABX3KGW5_9GAMM</name>
<dbReference type="CDD" id="cd00118">
    <property type="entry name" value="LysM"/>
    <property type="match status" value="1"/>
</dbReference>
<dbReference type="InterPro" id="IPR018392">
    <property type="entry name" value="LysM"/>
</dbReference>
<organism evidence="4 5">
    <name type="scientific">Salinivibrio sharmensis</name>
    <dbReference type="NCBI Taxonomy" id="390883"/>
    <lineage>
        <taxon>Bacteria</taxon>
        <taxon>Pseudomonadati</taxon>
        <taxon>Pseudomonadota</taxon>
        <taxon>Gammaproteobacteria</taxon>
        <taxon>Vibrionales</taxon>
        <taxon>Vibrionaceae</taxon>
        <taxon>Salinivibrio</taxon>
    </lineage>
</organism>
<dbReference type="Proteomes" id="UP000188627">
    <property type="component" value="Unassembled WGS sequence"/>
</dbReference>
<feature type="compositionally biased region" description="Polar residues" evidence="1">
    <location>
        <begin position="75"/>
        <end position="90"/>
    </location>
</feature>
<dbReference type="Pfam" id="PF04225">
    <property type="entry name" value="LysM_OapA"/>
    <property type="match status" value="1"/>
</dbReference>
<keyword evidence="5" id="KW-1185">Reference proteome</keyword>
<sequence>MKLTAMRSHWNKLRAGWREKLNAKRVNRPYLNHGLRGLASLKQVWHRLPVLHRRLLMVLIPLVLVLAVLPSPSSKAPSPQTRQPVALNTGSNVSSASQNDSSVAVSTAQPTAQQTETTEGSPWVSHQIEPGDTLAKVFRRYDLALTDLYAIANIEGEGKPISRIQPGQWIRFKRTPSGALDILQIETEKGQSVLYFRLSDGGFARQR</sequence>
<evidence type="ECO:0008006" key="6">
    <source>
        <dbReference type="Google" id="ProtNLM"/>
    </source>
</evidence>
<evidence type="ECO:0000256" key="1">
    <source>
        <dbReference type="SAM" id="MobiDB-lite"/>
    </source>
</evidence>
<proteinExistence type="predicted"/>
<dbReference type="InterPro" id="IPR036779">
    <property type="entry name" value="LysM_dom_sf"/>
</dbReference>
<dbReference type="Pfam" id="PF08525">
    <property type="entry name" value="OapA_N"/>
    <property type="match status" value="1"/>
</dbReference>
<comment type="caution">
    <text evidence="4">The sequence shown here is derived from an EMBL/GenBank/DDBJ whole genome shotgun (WGS) entry which is preliminary data.</text>
</comment>
<dbReference type="Gene3D" id="3.10.450.350">
    <property type="match status" value="1"/>
</dbReference>
<dbReference type="EMBL" id="MUFC01000007">
    <property type="protein sequence ID" value="OOE88439.1"/>
    <property type="molecule type" value="Genomic_DNA"/>
</dbReference>
<protein>
    <recommendedName>
        <fullName evidence="6">LysM domain-containing protein</fullName>
    </recommendedName>
</protein>
<reference evidence="5" key="1">
    <citation type="submission" date="2017-01" db="EMBL/GenBank/DDBJ databases">
        <title>Draft genome of the species Salinivibrio sharmensis.</title>
        <authorList>
            <person name="Lopez-Hermoso C."/>
            <person name="De La Haba R."/>
            <person name="Sanchez-Porro C."/>
            <person name="Ventosa A."/>
        </authorList>
    </citation>
    <scope>NUCLEOTIDE SEQUENCE [LARGE SCALE GENOMIC DNA]</scope>
    <source>
        <strain evidence="5">CBH463</strain>
    </source>
</reference>
<dbReference type="RefSeq" id="WP_162274011.1">
    <property type="nucleotide sequence ID" value="NZ_MUFC01000007.1"/>
</dbReference>
<dbReference type="InterPro" id="IPR013731">
    <property type="entry name" value="OapA_N"/>
</dbReference>
<accession>A0ABX3KGW5</accession>
<evidence type="ECO:0000313" key="4">
    <source>
        <dbReference type="EMBL" id="OOE88439.1"/>
    </source>
</evidence>
<feature type="region of interest" description="Disordered" evidence="1">
    <location>
        <begin position="73"/>
        <end position="127"/>
    </location>
</feature>
<feature type="compositionally biased region" description="Low complexity" evidence="1">
    <location>
        <begin position="91"/>
        <end position="119"/>
    </location>
</feature>
<feature type="domain" description="Opacity-associated protein A LysM-like" evidence="2">
    <location>
        <begin position="123"/>
        <end position="207"/>
    </location>
</feature>
<evidence type="ECO:0000313" key="5">
    <source>
        <dbReference type="Proteomes" id="UP000188627"/>
    </source>
</evidence>
<dbReference type="SUPFAM" id="SSF54106">
    <property type="entry name" value="LysM domain"/>
    <property type="match status" value="1"/>
</dbReference>
<gene>
    <name evidence="4" type="ORF">BZG74_08860</name>
</gene>
<evidence type="ECO:0000259" key="3">
    <source>
        <dbReference type="Pfam" id="PF08525"/>
    </source>
</evidence>
<dbReference type="InterPro" id="IPR007340">
    <property type="entry name" value="LysM_Opacity-associatedA"/>
</dbReference>
<evidence type="ECO:0000259" key="2">
    <source>
        <dbReference type="Pfam" id="PF04225"/>
    </source>
</evidence>